<keyword evidence="8 9" id="KW-0472">Membrane</keyword>
<feature type="domain" description="ABC transmembrane type-2" evidence="10">
    <location>
        <begin position="31"/>
        <end position="257"/>
    </location>
</feature>
<sequence>MWAVQAAWRQRHLFAALVRRQWHDRYAGSALGGAWALAQPLALLGLYALVFQLIFQVRLPQASPAPSYLVWLALGLWPWVALQECLMRGASAIVAHAALVQKVAFQPAWLVAAAVAVPWAVHALGHALVLALLALVGAPLQLALLWQWPLVWLAVGLWALGGALALASVQVYVRDLEQLLPQVLPLLMYASPVLYPLALVPAWLQPLMAANPLTWMLEPLRAHGLGVPTESAAVQTGLALGLGVVGLAAGGWVFSRLQHDFEDVL</sequence>
<dbReference type="GO" id="GO:0140359">
    <property type="term" value="F:ABC-type transporter activity"/>
    <property type="evidence" value="ECO:0007669"/>
    <property type="project" value="InterPro"/>
</dbReference>
<gene>
    <name evidence="11" type="primary">tagG</name>
    <name evidence="11" type="ORF">Talka_01094</name>
</gene>
<feature type="transmembrane region" description="Helical" evidence="9">
    <location>
        <begin position="67"/>
        <end position="87"/>
    </location>
</feature>
<evidence type="ECO:0000259" key="10">
    <source>
        <dbReference type="PROSITE" id="PS51012"/>
    </source>
</evidence>
<dbReference type="OrthoDB" id="9786910at2"/>
<feature type="transmembrane region" description="Helical" evidence="9">
    <location>
        <begin position="150"/>
        <end position="172"/>
    </location>
</feature>
<dbReference type="PANTHER" id="PTHR30413:SF8">
    <property type="entry name" value="TRANSPORT PERMEASE PROTEIN"/>
    <property type="match status" value="1"/>
</dbReference>
<keyword evidence="7 9" id="KW-1133">Transmembrane helix</keyword>
<evidence type="ECO:0000256" key="4">
    <source>
        <dbReference type="ARBA" id="ARBA00022475"/>
    </source>
</evidence>
<evidence type="ECO:0000256" key="7">
    <source>
        <dbReference type="ARBA" id="ARBA00022989"/>
    </source>
</evidence>
<proteinExistence type="inferred from homology"/>
<evidence type="ECO:0000313" key="12">
    <source>
        <dbReference type="Proteomes" id="UP000315736"/>
    </source>
</evidence>
<evidence type="ECO:0000256" key="2">
    <source>
        <dbReference type="ARBA" id="ARBA00007783"/>
    </source>
</evidence>
<dbReference type="AlphaFoldDB" id="A0A554W9E5"/>
<dbReference type="EMBL" id="VJNB01000004">
    <property type="protein sequence ID" value="TSE20199.1"/>
    <property type="molecule type" value="Genomic_DNA"/>
</dbReference>
<evidence type="ECO:0000256" key="5">
    <source>
        <dbReference type="ARBA" id="ARBA00022519"/>
    </source>
</evidence>
<evidence type="ECO:0000256" key="6">
    <source>
        <dbReference type="ARBA" id="ARBA00022692"/>
    </source>
</evidence>
<name>A0A554W9E5_9BURK</name>
<reference evidence="11 12" key="1">
    <citation type="submission" date="2019-07" db="EMBL/GenBank/DDBJ databases">
        <title>Tepidimonas alkaliphilus YIM 72238 draft genome.</title>
        <authorList>
            <person name="Da Costa M.S."/>
            <person name="Froufe H.J.C."/>
            <person name="Egas C."/>
            <person name="Albuquerque L."/>
        </authorList>
    </citation>
    <scope>NUCLEOTIDE SEQUENCE [LARGE SCALE GENOMIC DNA]</scope>
    <source>
        <strain evidence="11 12">YIM 72238</strain>
    </source>
</reference>
<feature type="transmembrane region" description="Helical" evidence="9">
    <location>
        <begin position="232"/>
        <end position="254"/>
    </location>
</feature>
<comment type="similarity">
    <text evidence="2 9">Belongs to the ABC-2 integral membrane protein family.</text>
</comment>
<accession>A0A554W9E5</accession>
<keyword evidence="3 9" id="KW-0813">Transport</keyword>
<evidence type="ECO:0000256" key="3">
    <source>
        <dbReference type="ARBA" id="ARBA00022448"/>
    </source>
</evidence>
<dbReference type="Proteomes" id="UP000315736">
    <property type="component" value="Unassembled WGS sequence"/>
</dbReference>
<keyword evidence="6 9" id="KW-0812">Transmembrane</keyword>
<evidence type="ECO:0000256" key="9">
    <source>
        <dbReference type="RuleBase" id="RU361157"/>
    </source>
</evidence>
<feature type="transmembrane region" description="Helical" evidence="9">
    <location>
        <begin position="184"/>
        <end position="204"/>
    </location>
</feature>
<comment type="subcellular location">
    <subcellularLocation>
        <location evidence="1 9">Cell inner membrane</location>
        <topology evidence="1 9">Multi-pass membrane protein</topology>
    </subcellularLocation>
</comment>
<organism evidence="11 12">
    <name type="scientific">Tepidimonas alkaliphilus</name>
    <dbReference type="NCBI Taxonomy" id="2588942"/>
    <lineage>
        <taxon>Bacteria</taxon>
        <taxon>Pseudomonadati</taxon>
        <taxon>Pseudomonadota</taxon>
        <taxon>Betaproteobacteria</taxon>
        <taxon>Burkholderiales</taxon>
        <taxon>Tepidimonas</taxon>
    </lineage>
</organism>
<dbReference type="GO" id="GO:0015920">
    <property type="term" value="P:lipopolysaccharide transport"/>
    <property type="evidence" value="ECO:0007669"/>
    <property type="project" value="TreeGrafter"/>
</dbReference>
<dbReference type="Pfam" id="PF01061">
    <property type="entry name" value="ABC2_membrane"/>
    <property type="match status" value="1"/>
</dbReference>
<dbReference type="GO" id="GO:0005886">
    <property type="term" value="C:plasma membrane"/>
    <property type="evidence" value="ECO:0007669"/>
    <property type="project" value="UniProtKB-SubCell"/>
</dbReference>
<keyword evidence="5" id="KW-0997">Cell inner membrane</keyword>
<dbReference type="InterPro" id="IPR047817">
    <property type="entry name" value="ABC2_TM_bact-type"/>
</dbReference>
<comment type="caution">
    <text evidence="11">The sequence shown here is derived from an EMBL/GenBank/DDBJ whole genome shotgun (WGS) entry which is preliminary data.</text>
</comment>
<dbReference type="PROSITE" id="PS51012">
    <property type="entry name" value="ABC_TM2"/>
    <property type="match status" value="1"/>
</dbReference>
<dbReference type="InterPro" id="IPR013525">
    <property type="entry name" value="ABC2_TM"/>
</dbReference>
<keyword evidence="4 9" id="KW-1003">Cell membrane</keyword>
<evidence type="ECO:0000256" key="1">
    <source>
        <dbReference type="ARBA" id="ARBA00004429"/>
    </source>
</evidence>
<dbReference type="PANTHER" id="PTHR30413">
    <property type="entry name" value="INNER MEMBRANE TRANSPORT PERMEASE"/>
    <property type="match status" value="1"/>
</dbReference>
<protein>
    <recommendedName>
        <fullName evidence="9">Transport permease protein</fullName>
    </recommendedName>
</protein>
<evidence type="ECO:0000256" key="8">
    <source>
        <dbReference type="ARBA" id="ARBA00023136"/>
    </source>
</evidence>
<feature type="transmembrane region" description="Helical" evidence="9">
    <location>
        <begin position="108"/>
        <end position="138"/>
    </location>
</feature>
<evidence type="ECO:0000313" key="11">
    <source>
        <dbReference type="EMBL" id="TSE20199.1"/>
    </source>
</evidence>
<feature type="transmembrane region" description="Helical" evidence="9">
    <location>
        <begin position="29"/>
        <end position="55"/>
    </location>
</feature>
<keyword evidence="12" id="KW-1185">Reference proteome</keyword>